<accession>A0AA38Q2F6</accession>
<comment type="caution">
    <text evidence="1">The sequence shown here is derived from an EMBL/GenBank/DDBJ whole genome shotgun (WGS) entry which is preliminary data.</text>
</comment>
<evidence type="ECO:0000313" key="1">
    <source>
        <dbReference type="EMBL" id="KAJ3986358.1"/>
    </source>
</evidence>
<organism evidence="1 2">
    <name type="scientific">Lentinula detonsa</name>
    <dbReference type="NCBI Taxonomy" id="2804962"/>
    <lineage>
        <taxon>Eukaryota</taxon>
        <taxon>Fungi</taxon>
        <taxon>Dikarya</taxon>
        <taxon>Basidiomycota</taxon>
        <taxon>Agaricomycotina</taxon>
        <taxon>Agaricomycetes</taxon>
        <taxon>Agaricomycetidae</taxon>
        <taxon>Agaricales</taxon>
        <taxon>Marasmiineae</taxon>
        <taxon>Omphalotaceae</taxon>
        <taxon>Lentinula</taxon>
    </lineage>
</organism>
<dbReference type="InterPro" id="IPR031755">
    <property type="entry name" value="Inhibitor_I66"/>
</dbReference>
<name>A0AA38Q2F6_9AGAR</name>
<protein>
    <submittedName>
        <fullName evidence="1">Serine protease inhibitor</fullName>
    </submittedName>
</protein>
<reference evidence="1" key="1">
    <citation type="submission" date="2022-08" db="EMBL/GenBank/DDBJ databases">
        <authorList>
            <consortium name="DOE Joint Genome Institute"/>
            <person name="Min B."/>
            <person name="Riley R."/>
            <person name="Sierra-Patev S."/>
            <person name="Naranjo-Ortiz M."/>
            <person name="Looney B."/>
            <person name="Konkel Z."/>
            <person name="Slot J.C."/>
            <person name="Sakamoto Y."/>
            <person name="Steenwyk J.L."/>
            <person name="Rokas A."/>
            <person name="Carro J."/>
            <person name="Camarero S."/>
            <person name="Ferreira P."/>
            <person name="Molpeceres G."/>
            <person name="Ruiz-Duenas F.J."/>
            <person name="Serrano A."/>
            <person name="Henrissat B."/>
            <person name="Drula E."/>
            <person name="Hughes K.W."/>
            <person name="Mata J.L."/>
            <person name="Ishikawa N.K."/>
            <person name="Vargas-Isla R."/>
            <person name="Ushijima S."/>
            <person name="Smith C.A."/>
            <person name="Ahrendt S."/>
            <person name="Andreopoulos W."/>
            <person name="He G."/>
            <person name="Labutti K."/>
            <person name="Lipzen A."/>
            <person name="Ng V."/>
            <person name="Sandor L."/>
            <person name="Barry K."/>
            <person name="Martinez A.T."/>
            <person name="Xiao Y."/>
            <person name="Gibbons J.G."/>
            <person name="Terashima K."/>
            <person name="Hibbett D.S."/>
            <person name="Grigoriev I.V."/>
        </authorList>
    </citation>
    <scope>NUCLEOTIDE SEQUENCE</scope>
    <source>
        <strain evidence="1">TFB7829</strain>
    </source>
</reference>
<dbReference type="CDD" id="cd23428">
    <property type="entry name" value="beta-trefoil_Ricin_SPI"/>
    <property type="match status" value="1"/>
</dbReference>
<dbReference type="AlphaFoldDB" id="A0AA38Q2F6"/>
<sequence>MSLETGRYIITSGDYAVGRRSSEDRSLLPKGIFLTPKDWESSQWVFEKSGNQQDEYTIKSNGSPIAHIDGVVVAVLTDLFSATKWIVEAVPQHGDNAYIITTPEHDQGWVSSEEVGQQISVKPLIAAPSFPPHYLPNEVFQIIKVE</sequence>
<gene>
    <name evidence="1" type="ORF">F5890DRAFT_1407485</name>
</gene>
<dbReference type="Proteomes" id="UP001163850">
    <property type="component" value="Unassembled WGS sequence"/>
</dbReference>
<dbReference type="Pfam" id="PF16850">
    <property type="entry name" value="Inhibitor_I66"/>
    <property type="match status" value="1"/>
</dbReference>
<dbReference type="EMBL" id="MU801942">
    <property type="protein sequence ID" value="KAJ3986358.1"/>
    <property type="molecule type" value="Genomic_DNA"/>
</dbReference>
<dbReference type="GO" id="GO:0004867">
    <property type="term" value="F:serine-type endopeptidase inhibitor activity"/>
    <property type="evidence" value="ECO:0007669"/>
    <property type="project" value="InterPro"/>
</dbReference>
<dbReference type="Gene3D" id="2.80.10.50">
    <property type="match status" value="1"/>
</dbReference>
<evidence type="ECO:0000313" key="2">
    <source>
        <dbReference type="Proteomes" id="UP001163850"/>
    </source>
</evidence>
<proteinExistence type="predicted"/>